<dbReference type="SUPFAM" id="SSF82771">
    <property type="entry name" value="GIY-YIG endonuclease"/>
    <property type="match status" value="1"/>
</dbReference>
<dbReference type="InterPro" id="IPR000305">
    <property type="entry name" value="GIY-YIG_endonuc"/>
</dbReference>
<protein>
    <submittedName>
        <fullName evidence="2">GIY-YIG nuclease family protein</fullName>
    </submittedName>
</protein>
<dbReference type="InterPro" id="IPR035901">
    <property type="entry name" value="GIY-YIG_endonuc_sf"/>
</dbReference>
<evidence type="ECO:0000313" key="2">
    <source>
        <dbReference type="EMBL" id="MCV9887830.1"/>
    </source>
</evidence>
<dbReference type="Pfam" id="PF01541">
    <property type="entry name" value="GIY-YIG"/>
    <property type="match status" value="1"/>
</dbReference>
<accession>A0ABT3DL97</accession>
<gene>
    <name evidence="2" type="ORF">OIH86_19475</name>
</gene>
<dbReference type="EMBL" id="JAOYEY010000048">
    <property type="protein sequence ID" value="MCV9887830.1"/>
    <property type="molecule type" value="Genomic_DNA"/>
</dbReference>
<evidence type="ECO:0000259" key="1">
    <source>
        <dbReference type="SMART" id="SM00465"/>
    </source>
</evidence>
<proteinExistence type="predicted"/>
<comment type="caution">
    <text evidence="2">The sequence shown here is derived from an EMBL/GenBank/DDBJ whole genome shotgun (WGS) entry which is preliminary data.</text>
</comment>
<reference evidence="2 3" key="1">
    <citation type="submission" date="2022-10" db="EMBL/GenBank/DDBJ databases">
        <title>Draft genome assembly of moderately radiation resistant bacterium Metabacillus halosaccharovorans.</title>
        <authorList>
            <person name="Pal S."/>
            <person name="Gopinathan A."/>
        </authorList>
    </citation>
    <scope>NUCLEOTIDE SEQUENCE [LARGE SCALE GENOMIC DNA]</scope>
    <source>
        <strain evidence="2 3">VITHBRA001</strain>
    </source>
</reference>
<dbReference type="CDD" id="cd10451">
    <property type="entry name" value="GIY-YIG_LuxR_like"/>
    <property type="match status" value="1"/>
</dbReference>
<feature type="domain" description="GIY-YIG" evidence="1">
    <location>
        <begin position="17"/>
        <end position="116"/>
    </location>
</feature>
<evidence type="ECO:0000313" key="3">
    <source>
        <dbReference type="Proteomes" id="UP001526147"/>
    </source>
</evidence>
<dbReference type="Gene3D" id="3.40.1440.10">
    <property type="entry name" value="GIY-YIG endonuclease"/>
    <property type="match status" value="1"/>
</dbReference>
<name>A0ABT3DL97_9BACI</name>
<dbReference type="RefSeq" id="WP_264144057.1">
    <property type="nucleotide sequence ID" value="NZ_JAOYEY010000048.1"/>
</dbReference>
<organism evidence="2 3">
    <name type="scientific">Metabacillus halosaccharovorans</name>
    <dbReference type="NCBI Taxonomy" id="930124"/>
    <lineage>
        <taxon>Bacteria</taxon>
        <taxon>Bacillati</taxon>
        <taxon>Bacillota</taxon>
        <taxon>Bacilli</taxon>
        <taxon>Bacillales</taxon>
        <taxon>Bacillaceae</taxon>
        <taxon>Metabacillus</taxon>
    </lineage>
</organism>
<sequence>MDRKKELKHQYKEIPIEAGVYQIKNEINNKIFIGSTRNFKNLNGKKFMLETNGFVPNKQLQKEWNEFGKDAFTFTILEKLKKKDEPYFNEKEALALLEEKWLEQTQPYGENGYHKK</sequence>
<dbReference type="SMART" id="SM00465">
    <property type="entry name" value="GIYc"/>
    <property type="match status" value="1"/>
</dbReference>
<dbReference type="Proteomes" id="UP001526147">
    <property type="component" value="Unassembled WGS sequence"/>
</dbReference>
<keyword evidence="3" id="KW-1185">Reference proteome</keyword>